<dbReference type="EMBL" id="VDDA01000001">
    <property type="protein sequence ID" value="TNC16192.1"/>
    <property type="molecule type" value="Genomic_DNA"/>
</dbReference>
<sequence>MAASALACAYRADIRFVGPNFSSAGAINKKYYQNILQPRLRSKIFRPTDDGSIFGLITEPLRRFHAGARSATLSNSVD</sequence>
<dbReference type="AlphaFoldDB" id="A0A5C4LMX9"/>
<dbReference type="Proteomes" id="UP000305267">
    <property type="component" value="Unassembled WGS sequence"/>
</dbReference>
<accession>A0A5C4LMX9</accession>
<evidence type="ECO:0000313" key="2">
    <source>
        <dbReference type="Proteomes" id="UP000305267"/>
    </source>
</evidence>
<proteinExistence type="predicted"/>
<keyword evidence="2" id="KW-1185">Reference proteome</keyword>
<protein>
    <submittedName>
        <fullName evidence="1">Uncharacterized protein</fullName>
    </submittedName>
</protein>
<organism evidence="1 2">
    <name type="scientific">Methylobacterium terricola</name>
    <dbReference type="NCBI Taxonomy" id="2583531"/>
    <lineage>
        <taxon>Bacteria</taxon>
        <taxon>Pseudomonadati</taxon>
        <taxon>Pseudomonadota</taxon>
        <taxon>Alphaproteobacteria</taxon>
        <taxon>Hyphomicrobiales</taxon>
        <taxon>Methylobacteriaceae</taxon>
        <taxon>Methylobacterium</taxon>
    </lineage>
</organism>
<name>A0A5C4LMX9_9HYPH</name>
<gene>
    <name evidence="1" type="ORF">FF100_02745</name>
</gene>
<evidence type="ECO:0000313" key="1">
    <source>
        <dbReference type="EMBL" id="TNC16192.1"/>
    </source>
</evidence>
<dbReference type="RefSeq" id="WP_139034009.1">
    <property type="nucleotide sequence ID" value="NZ_VDDA01000001.1"/>
</dbReference>
<reference evidence="1 2" key="1">
    <citation type="submission" date="2019-06" db="EMBL/GenBank/DDBJ databases">
        <title>Genome of Methylobacterium sp. 17Sr1-39.</title>
        <authorList>
            <person name="Seo T."/>
        </authorList>
    </citation>
    <scope>NUCLEOTIDE SEQUENCE [LARGE SCALE GENOMIC DNA]</scope>
    <source>
        <strain evidence="1 2">17Sr1-39</strain>
    </source>
</reference>
<comment type="caution">
    <text evidence="1">The sequence shown here is derived from an EMBL/GenBank/DDBJ whole genome shotgun (WGS) entry which is preliminary data.</text>
</comment>